<feature type="domain" description="EamA" evidence="6">
    <location>
        <begin position="152"/>
        <end position="282"/>
    </location>
</feature>
<feature type="transmembrane region" description="Helical" evidence="5">
    <location>
        <begin position="178"/>
        <end position="199"/>
    </location>
</feature>
<comment type="caution">
    <text evidence="7">The sequence shown here is derived from an EMBL/GenBank/DDBJ whole genome shotgun (WGS) entry which is preliminary data.</text>
</comment>
<feature type="transmembrane region" description="Helical" evidence="5">
    <location>
        <begin position="151"/>
        <end position="169"/>
    </location>
</feature>
<dbReference type="PANTHER" id="PTHR22911">
    <property type="entry name" value="ACYL-MALONYL CONDENSING ENZYME-RELATED"/>
    <property type="match status" value="1"/>
</dbReference>
<feature type="transmembrane region" description="Helical" evidence="5">
    <location>
        <begin position="265"/>
        <end position="283"/>
    </location>
</feature>
<feature type="transmembrane region" description="Helical" evidence="5">
    <location>
        <begin position="211"/>
        <end position="232"/>
    </location>
</feature>
<feature type="transmembrane region" description="Helical" evidence="5">
    <location>
        <begin position="97"/>
        <end position="118"/>
    </location>
</feature>
<keyword evidence="2 5" id="KW-0812">Transmembrane</keyword>
<comment type="subcellular location">
    <subcellularLocation>
        <location evidence="1">Membrane</location>
        <topology evidence="1">Multi-pass membrane protein</topology>
    </subcellularLocation>
</comment>
<organism evidence="7 8">
    <name type="scientific">Marinihelvus fidelis</name>
    <dbReference type="NCBI Taxonomy" id="2613842"/>
    <lineage>
        <taxon>Bacteria</taxon>
        <taxon>Pseudomonadati</taxon>
        <taxon>Pseudomonadota</taxon>
        <taxon>Gammaproteobacteria</taxon>
        <taxon>Chromatiales</taxon>
        <taxon>Wenzhouxiangellaceae</taxon>
        <taxon>Marinihelvus</taxon>
    </lineage>
</organism>
<dbReference type="GO" id="GO:0016020">
    <property type="term" value="C:membrane"/>
    <property type="evidence" value="ECO:0007669"/>
    <property type="project" value="UniProtKB-SubCell"/>
</dbReference>
<feature type="transmembrane region" description="Helical" evidence="5">
    <location>
        <begin position="9"/>
        <end position="29"/>
    </location>
</feature>
<feature type="transmembrane region" description="Helical" evidence="5">
    <location>
        <begin position="70"/>
        <end position="91"/>
    </location>
</feature>
<feature type="domain" description="EamA" evidence="6">
    <location>
        <begin position="7"/>
        <end position="141"/>
    </location>
</feature>
<keyword evidence="8" id="KW-1185">Reference proteome</keyword>
<feature type="transmembrane region" description="Helical" evidence="5">
    <location>
        <begin position="239"/>
        <end position="259"/>
    </location>
</feature>
<gene>
    <name evidence="7" type="ORF">F3N42_01105</name>
</gene>
<evidence type="ECO:0000256" key="5">
    <source>
        <dbReference type="SAM" id="Phobius"/>
    </source>
</evidence>
<dbReference type="EMBL" id="VYXP01000001">
    <property type="protein sequence ID" value="KAA9134171.1"/>
    <property type="molecule type" value="Genomic_DNA"/>
</dbReference>
<dbReference type="Pfam" id="PF00892">
    <property type="entry name" value="EamA"/>
    <property type="match status" value="2"/>
</dbReference>
<dbReference type="InterPro" id="IPR037185">
    <property type="entry name" value="EmrE-like"/>
</dbReference>
<protein>
    <submittedName>
        <fullName evidence="7">DMT family transporter</fullName>
    </submittedName>
</protein>
<dbReference type="RefSeq" id="WP_150862534.1">
    <property type="nucleotide sequence ID" value="NZ_VYXP01000001.1"/>
</dbReference>
<evidence type="ECO:0000313" key="8">
    <source>
        <dbReference type="Proteomes" id="UP000325372"/>
    </source>
</evidence>
<keyword evidence="3 5" id="KW-1133">Transmembrane helix</keyword>
<evidence type="ECO:0000313" key="7">
    <source>
        <dbReference type="EMBL" id="KAA9134171.1"/>
    </source>
</evidence>
<sequence length="305" mass="33419">MDRKDKRGILLALSGFSMFSIGDLLIKFLAEDGFAPQEIAFYLQLFFLPMLLLLSPWLGGINAALRTKNLGLHLARSLCGVLIFFMMITGFDRLGLAMSYTLIFAGPFFATVLSALFLKDKVGRYRWITLATGFIGILVVLRPSTDNLDPTALGILLAAFLFAVTTILARRIGEHEPLLAFSLFGSVVSMTVFAGLTFWDGEANIPVGRQWGLLALIGAFHVTGSLMTARAFSMTETALVAPFHYVQLLWGTLFGVLIFSTVPDVWTALGASIIVMSGLFLIYREYVRHRMLTAGVTSHGGFGQD</sequence>
<dbReference type="AlphaFoldDB" id="A0A5N0THU1"/>
<evidence type="ECO:0000256" key="3">
    <source>
        <dbReference type="ARBA" id="ARBA00022989"/>
    </source>
</evidence>
<dbReference type="SUPFAM" id="SSF103481">
    <property type="entry name" value="Multidrug resistance efflux transporter EmrE"/>
    <property type="match status" value="2"/>
</dbReference>
<dbReference type="Proteomes" id="UP000325372">
    <property type="component" value="Unassembled WGS sequence"/>
</dbReference>
<evidence type="ECO:0000259" key="6">
    <source>
        <dbReference type="Pfam" id="PF00892"/>
    </source>
</evidence>
<accession>A0A5N0THU1</accession>
<proteinExistence type="predicted"/>
<evidence type="ECO:0000256" key="1">
    <source>
        <dbReference type="ARBA" id="ARBA00004141"/>
    </source>
</evidence>
<evidence type="ECO:0000256" key="2">
    <source>
        <dbReference type="ARBA" id="ARBA00022692"/>
    </source>
</evidence>
<feature type="transmembrane region" description="Helical" evidence="5">
    <location>
        <begin position="125"/>
        <end position="145"/>
    </location>
</feature>
<name>A0A5N0THU1_9GAMM</name>
<reference evidence="7 8" key="1">
    <citation type="submission" date="2019-09" db="EMBL/GenBank/DDBJ databases">
        <title>Wenzhouxiangella sp. Genome sequencing and assembly.</title>
        <authorList>
            <person name="Zhang R."/>
        </authorList>
    </citation>
    <scope>NUCLEOTIDE SEQUENCE [LARGE SCALE GENOMIC DNA]</scope>
    <source>
        <strain evidence="7 8">W260</strain>
    </source>
</reference>
<evidence type="ECO:0000256" key="4">
    <source>
        <dbReference type="ARBA" id="ARBA00023136"/>
    </source>
</evidence>
<dbReference type="PANTHER" id="PTHR22911:SF6">
    <property type="entry name" value="SOLUTE CARRIER FAMILY 35 MEMBER G1"/>
    <property type="match status" value="1"/>
</dbReference>
<feature type="transmembrane region" description="Helical" evidence="5">
    <location>
        <begin position="41"/>
        <end position="58"/>
    </location>
</feature>
<dbReference type="InterPro" id="IPR000620">
    <property type="entry name" value="EamA_dom"/>
</dbReference>
<keyword evidence="4 5" id="KW-0472">Membrane</keyword>